<dbReference type="AlphaFoldDB" id="A0AA38VKB6"/>
<gene>
    <name evidence="2" type="ORF">NKR19_g9316</name>
</gene>
<feature type="compositionally biased region" description="Basic residues" evidence="1">
    <location>
        <begin position="95"/>
        <end position="105"/>
    </location>
</feature>
<dbReference type="Proteomes" id="UP001174691">
    <property type="component" value="Unassembled WGS sequence"/>
</dbReference>
<reference evidence="2" key="1">
    <citation type="submission" date="2022-07" db="EMBL/GenBank/DDBJ databases">
        <title>Fungi with potential for degradation of polypropylene.</title>
        <authorList>
            <person name="Gostincar C."/>
        </authorList>
    </citation>
    <scope>NUCLEOTIDE SEQUENCE</scope>
    <source>
        <strain evidence="2">EXF-13287</strain>
    </source>
</reference>
<keyword evidence="3" id="KW-1185">Reference proteome</keyword>
<dbReference type="EMBL" id="JANBVN010000219">
    <property type="protein sequence ID" value="KAJ9132387.1"/>
    <property type="molecule type" value="Genomic_DNA"/>
</dbReference>
<accession>A0AA38VKB6</accession>
<evidence type="ECO:0000313" key="3">
    <source>
        <dbReference type="Proteomes" id="UP001174691"/>
    </source>
</evidence>
<protein>
    <submittedName>
        <fullName evidence="2">Uncharacterized protein</fullName>
    </submittedName>
</protein>
<evidence type="ECO:0000313" key="2">
    <source>
        <dbReference type="EMBL" id="KAJ9132387.1"/>
    </source>
</evidence>
<proteinExistence type="predicted"/>
<name>A0AA38VKB6_9PEZI</name>
<comment type="caution">
    <text evidence="2">The sequence shown here is derived from an EMBL/GenBank/DDBJ whole genome shotgun (WGS) entry which is preliminary data.</text>
</comment>
<sequence length="122" mass="13610">MCRMVVFMGTCPRCAGEFTWEELSQQLSCLEAKNVGQFGECRRGVNYEYHTFDQDCPTCSEELNEDEGVDVFDPPVLDQSTQGYQSSPGHSSSHSTHKGKGKSKAVGHDEDGGRRKKKQRTS</sequence>
<organism evidence="2 3">
    <name type="scientific">Coniochaeta hoffmannii</name>
    <dbReference type="NCBI Taxonomy" id="91930"/>
    <lineage>
        <taxon>Eukaryota</taxon>
        <taxon>Fungi</taxon>
        <taxon>Dikarya</taxon>
        <taxon>Ascomycota</taxon>
        <taxon>Pezizomycotina</taxon>
        <taxon>Sordariomycetes</taxon>
        <taxon>Sordariomycetidae</taxon>
        <taxon>Coniochaetales</taxon>
        <taxon>Coniochaetaceae</taxon>
        <taxon>Coniochaeta</taxon>
    </lineage>
</organism>
<feature type="region of interest" description="Disordered" evidence="1">
    <location>
        <begin position="67"/>
        <end position="122"/>
    </location>
</feature>
<evidence type="ECO:0000256" key="1">
    <source>
        <dbReference type="SAM" id="MobiDB-lite"/>
    </source>
</evidence>